<dbReference type="EMBL" id="JARKIE010000136">
    <property type="protein sequence ID" value="KAJ7677627.1"/>
    <property type="molecule type" value="Genomic_DNA"/>
</dbReference>
<feature type="region of interest" description="Disordered" evidence="1">
    <location>
        <begin position="119"/>
        <end position="189"/>
    </location>
</feature>
<protein>
    <submittedName>
        <fullName evidence="2">Uncharacterized protein</fullName>
    </submittedName>
</protein>
<dbReference type="AlphaFoldDB" id="A0AAD7D3Z6"/>
<evidence type="ECO:0000313" key="2">
    <source>
        <dbReference type="EMBL" id="KAJ7677627.1"/>
    </source>
</evidence>
<dbReference type="Proteomes" id="UP001221757">
    <property type="component" value="Unassembled WGS sequence"/>
</dbReference>
<evidence type="ECO:0000256" key="1">
    <source>
        <dbReference type="SAM" id="MobiDB-lite"/>
    </source>
</evidence>
<organism evidence="2 3">
    <name type="scientific">Mycena rosella</name>
    <name type="common">Pink bonnet</name>
    <name type="synonym">Agaricus rosellus</name>
    <dbReference type="NCBI Taxonomy" id="1033263"/>
    <lineage>
        <taxon>Eukaryota</taxon>
        <taxon>Fungi</taxon>
        <taxon>Dikarya</taxon>
        <taxon>Basidiomycota</taxon>
        <taxon>Agaricomycotina</taxon>
        <taxon>Agaricomycetes</taxon>
        <taxon>Agaricomycetidae</taxon>
        <taxon>Agaricales</taxon>
        <taxon>Marasmiineae</taxon>
        <taxon>Mycenaceae</taxon>
        <taxon>Mycena</taxon>
    </lineage>
</organism>
<accession>A0AAD7D3Z6</accession>
<proteinExistence type="predicted"/>
<evidence type="ECO:0000313" key="3">
    <source>
        <dbReference type="Proteomes" id="UP001221757"/>
    </source>
</evidence>
<name>A0AAD7D3Z6_MYCRO</name>
<reference evidence="2" key="1">
    <citation type="submission" date="2023-03" db="EMBL/GenBank/DDBJ databases">
        <title>Massive genome expansion in bonnet fungi (Mycena s.s.) driven by repeated elements and novel gene families across ecological guilds.</title>
        <authorList>
            <consortium name="Lawrence Berkeley National Laboratory"/>
            <person name="Harder C.B."/>
            <person name="Miyauchi S."/>
            <person name="Viragh M."/>
            <person name="Kuo A."/>
            <person name="Thoen E."/>
            <person name="Andreopoulos B."/>
            <person name="Lu D."/>
            <person name="Skrede I."/>
            <person name="Drula E."/>
            <person name="Henrissat B."/>
            <person name="Morin E."/>
            <person name="Kohler A."/>
            <person name="Barry K."/>
            <person name="LaButti K."/>
            <person name="Morin E."/>
            <person name="Salamov A."/>
            <person name="Lipzen A."/>
            <person name="Mereny Z."/>
            <person name="Hegedus B."/>
            <person name="Baldrian P."/>
            <person name="Stursova M."/>
            <person name="Weitz H."/>
            <person name="Taylor A."/>
            <person name="Grigoriev I.V."/>
            <person name="Nagy L.G."/>
            <person name="Martin F."/>
            <person name="Kauserud H."/>
        </authorList>
    </citation>
    <scope>NUCLEOTIDE SEQUENCE</scope>
    <source>
        <strain evidence="2">CBHHK067</strain>
    </source>
</reference>
<keyword evidence="3" id="KW-1185">Reference proteome</keyword>
<gene>
    <name evidence="2" type="ORF">B0H17DRAFT_111002</name>
</gene>
<comment type="caution">
    <text evidence="2">The sequence shown here is derived from an EMBL/GenBank/DDBJ whole genome shotgun (WGS) entry which is preliminary data.</text>
</comment>
<feature type="compositionally biased region" description="Acidic residues" evidence="1">
    <location>
        <begin position="137"/>
        <end position="158"/>
    </location>
</feature>
<sequence length="349" mass="37863">MTSGDHPAVSPEDVQILEDKFAEGGLVVSTHRPTQAEAWVEDHYDDPLLESARSVGLGGPIAVMLSPEVPALAIFGSILDDGVLHIARTLADVSQFAVMVRPIADNPIARFAGPGGKDEGLSGILNPSVPEHRLGDGESDSEGVEEGEGEDEDGEVDGGEPQFAYAEGPAMRIRGGRGDDSGEDDMSVPWTSKAHKSVVWLNLWPDEKHEYSLGVRTKTTFQFQPEYPEDNSTKTQPEVIGRVKLNVETRAKVLPDRSYTSLGFLAHRERTLIDREFIDCGFDHPDQTLKSIEMESTQLTATVNMGAMNLHPAGGASATYSNTRGKAAELADNKVSEYLRSQLSFSLRC</sequence>